<dbReference type="GO" id="GO:0019365">
    <property type="term" value="P:pyridine nucleotide salvage"/>
    <property type="evidence" value="ECO:0007669"/>
    <property type="project" value="InterPro"/>
</dbReference>
<dbReference type="SUPFAM" id="SSF52499">
    <property type="entry name" value="Isochorismatase-like hydrolases"/>
    <property type="match status" value="1"/>
</dbReference>
<dbReference type="RefSeq" id="WP_111324624.1">
    <property type="nucleotide sequence ID" value="NZ_BIFX01000001.1"/>
</dbReference>
<dbReference type="InterPro" id="IPR000868">
    <property type="entry name" value="Isochorismatase-like_dom"/>
</dbReference>
<sequence length="242" mass="26960">MTQSTLPENVIEQSIPFLQELVSWEKQLPSLAWNDFVLEAQQGKVALFSVDMLNGFCYEGPLSSPRVKSIVPQVVEAVKGAFALGVRHFVLAEDHHPADAVEFADFPPHCQIGSVEAQTIPELLELPAAELYTIIPKNSLNAFHGTGLGKWLEEHRELEVAVIVGDCTDLCIYQMAMHLKLHANATNRKLRVIVPANAVQTYDTPVETAKELGILPHNGDLLHLIFLYHMRLNGVEVVREIR</sequence>
<evidence type="ECO:0000259" key="1">
    <source>
        <dbReference type="Pfam" id="PF00857"/>
    </source>
</evidence>
<gene>
    <name evidence="2" type="ORF">EI42_04288</name>
</gene>
<dbReference type="Pfam" id="PF00857">
    <property type="entry name" value="Isochorismatase"/>
    <property type="match status" value="1"/>
</dbReference>
<dbReference type="PANTHER" id="PTHR47297:SF2">
    <property type="entry name" value="OS02G0606800 PROTEIN"/>
    <property type="match status" value="1"/>
</dbReference>
<feature type="domain" description="Isochorismatase-like" evidence="1">
    <location>
        <begin position="46"/>
        <end position="204"/>
    </location>
</feature>
<keyword evidence="3" id="KW-1185">Reference proteome</keyword>
<dbReference type="Proteomes" id="UP000248806">
    <property type="component" value="Unassembled WGS sequence"/>
</dbReference>
<dbReference type="InterPro" id="IPR044717">
    <property type="entry name" value="NIC1"/>
</dbReference>
<evidence type="ECO:0000313" key="3">
    <source>
        <dbReference type="Proteomes" id="UP000248806"/>
    </source>
</evidence>
<dbReference type="EMBL" id="QKUF01000018">
    <property type="protein sequence ID" value="PZW25444.1"/>
    <property type="molecule type" value="Genomic_DNA"/>
</dbReference>
<accession>A0A326U2E4</accession>
<protein>
    <submittedName>
        <fullName evidence="2">Nicotinamidase-related amidase</fullName>
    </submittedName>
</protein>
<organism evidence="2 3">
    <name type="scientific">Thermosporothrix hazakensis</name>
    <dbReference type="NCBI Taxonomy" id="644383"/>
    <lineage>
        <taxon>Bacteria</taxon>
        <taxon>Bacillati</taxon>
        <taxon>Chloroflexota</taxon>
        <taxon>Ktedonobacteria</taxon>
        <taxon>Ktedonobacterales</taxon>
        <taxon>Thermosporotrichaceae</taxon>
        <taxon>Thermosporothrix</taxon>
    </lineage>
</organism>
<comment type="caution">
    <text evidence="2">The sequence shown here is derived from an EMBL/GenBank/DDBJ whole genome shotgun (WGS) entry which is preliminary data.</text>
</comment>
<dbReference type="GO" id="GO:0008936">
    <property type="term" value="F:nicotinamidase activity"/>
    <property type="evidence" value="ECO:0007669"/>
    <property type="project" value="InterPro"/>
</dbReference>
<proteinExistence type="predicted"/>
<dbReference type="CDD" id="cd00431">
    <property type="entry name" value="cysteine_hydrolases"/>
    <property type="match status" value="1"/>
</dbReference>
<evidence type="ECO:0000313" key="2">
    <source>
        <dbReference type="EMBL" id="PZW25444.1"/>
    </source>
</evidence>
<dbReference type="PANTHER" id="PTHR47297">
    <property type="match status" value="1"/>
</dbReference>
<dbReference type="AlphaFoldDB" id="A0A326U2E4"/>
<dbReference type="OrthoDB" id="9796485at2"/>
<dbReference type="InterPro" id="IPR036380">
    <property type="entry name" value="Isochorismatase-like_sf"/>
</dbReference>
<reference evidence="2 3" key="1">
    <citation type="submission" date="2018-06" db="EMBL/GenBank/DDBJ databases">
        <title>Genomic Encyclopedia of Archaeal and Bacterial Type Strains, Phase II (KMG-II): from individual species to whole genera.</title>
        <authorList>
            <person name="Goeker M."/>
        </authorList>
    </citation>
    <scope>NUCLEOTIDE SEQUENCE [LARGE SCALE GENOMIC DNA]</scope>
    <source>
        <strain evidence="2 3">ATCC BAA-1881</strain>
    </source>
</reference>
<name>A0A326U2E4_THEHA</name>
<dbReference type="Gene3D" id="3.40.50.850">
    <property type="entry name" value="Isochorismatase-like"/>
    <property type="match status" value="1"/>
</dbReference>